<evidence type="ECO:0000313" key="2">
    <source>
        <dbReference type="Proteomes" id="UP000093186"/>
    </source>
</evidence>
<reference evidence="1 2" key="1">
    <citation type="submission" date="2016-06" db="EMBL/GenBank/DDBJ databases">
        <title>Draft Genome Sequence of Tenacibaculum soleae UCD-KL19.</title>
        <authorList>
            <person name="Eisen J.A."/>
            <person name="Coil D.A."/>
            <person name="Lujan K.M."/>
        </authorList>
    </citation>
    <scope>NUCLEOTIDE SEQUENCE [LARGE SCALE GENOMIC DNA]</scope>
    <source>
        <strain evidence="1 2">UCD-KL19</strain>
    </source>
</reference>
<sequence length="177" mass="19989">MKTYIVLLRGINVSGKNKLPMVELRELLKGLGFKNVETYIQSGNIILSSDKTKVEVCKKVNKGIADKFGYDIPVLVRTPQEWTAVIDKYPFSIENEKIVAFTFLDKTTSETEIEIKGIKEDQYKITGDVVYLNCPSGFGKTKLTNNTIEKKLNLIATTRNYKTTLKLLELAKDLTGF</sequence>
<accession>A0A1B9XWR9</accession>
<dbReference type="Proteomes" id="UP000093186">
    <property type="component" value="Unassembled WGS sequence"/>
</dbReference>
<dbReference type="SUPFAM" id="SSF160379">
    <property type="entry name" value="SP0830-like"/>
    <property type="match status" value="1"/>
</dbReference>
<dbReference type="OrthoDB" id="9806494at2"/>
<dbReference type="RefSeq" id="WP_068706017.1">
    <property type="nucleotide sequence ID" value="NZ_JAUOSW010000007.1"/>
</dbReference>
<dbReference type="Pfam" id="PF08002">
    <property type="entry name" value="DUF1697"/>
    <property type="match status" value="1"/>
</dbReference>
<dbReference type="PANTHER" id="PTHR36439">
    <property type="entry name" value="BLL4334 PROTEIN"/>
    <property type="match status" value="1"/>
</dbReference>
<evidence type="ECO:0000313" key="1">
    <source>
        <dbReference type="EMBL" id="OCK42000.1"/>
    </source>
</evidence>
<evidence type="ECO:0008006" key="3">
    <source>
        <dbReference type="Google" id="ProtNLM"/>
    </source>
</evidence>
<keyword evidence="2" id="KW-1185">Reference proteome</keyword>
<dbReference type="InterPro" id="IPR012545">
    <property type="entry name" value="DUF1697"/>
</dbReference>
<gene>
    <name evidence="1" type="ORF">BA195_12340</name>
</gene>
<proteinExistence type="predicted"/>
<organism evidence="1 2">
    <name type="scientific">Tenacibaculum soleae</name>
    <dbReference type="NCBI Taxonomy" id="447689"/>
    <lineage>
        <taxon>Bacteria</taxon>
        <taxon>Pseudomonadati</taxon>
        <taxon>Bacteroidota</taxon>
        <taxon>Flavobacteriia</taxon>
        <taxon>Flavobacteriales</taxon>
        <taxon>Flavobacteriaceae</taxon>
        <taxon>Tenacibaculum</taxon>
    </lineage>
</organism>
<dbReference type="Gene3D" id="3.30.70.1280">
    <property type="entry name" value="SP0830-like domains"/>
    <property type="match status" value="1"/>
</dbReference>
<name>A0A1B9XWR9_9FLAO</name>
<protein>
    <recommendedName>
        <fullName evidence="3">DUF1697 domain-containing protein</fullName>
    </recommendedName>
</protein>
<dbReference type="AlphaFoldDB" id="A0A1B9XWR9"/>
<dbReference type="PIRSF" id="PIRSF008502">
    <property type="entry name" value="UCP008502"/>
    <property type="match status" value="1"/>
</dbReference>
<dbReference type="EMBL" id="MAKX01000035">
    <property type="protein sequence ID" value="OCK42000.1"/>
    <property type="molecule type" value="Genomic_DNA"/>
</dbReference>
<dbReference type="PANTHER" id="PTHR36439:SF1">
    <property type="entry name" value="DUF1697 DOMAIN-CONTAINING PROTEIN"/>
    <property type="match status" value="1"/>
</dbReference>
<dbReference type="STRING" id="447689.BA195_12340"/>
<comment type="caution">
    <text evidence="1">The sequence shown here is derived from an EMBL/GenBank/DDBJ whole genome shotgun (WGS) entry which is preliminary data.</text>
</comment>